<keyword evidence="6" id="KW-0624">Polysaccharide degradation</keyword>
<dbReference type="InterPro" id="IPR018366">
    <property type="entry name" value="CBM2_CS"/>
</dbReference>
<protein>
    <submittedName>
        <fullName evidence="10">Cellulose-binding domain-containing protein</fullName>
    </submittedName>
</protein>
<dbReference type="InterPro" id="IPR008965">
    <property type="entry name" value="CBM2/CBM3_carb-bd_dom_sf"/>
</dbReference>
<evidence type="ECO:0000256" key="1">
    <source>
        <dbReference type="ARBA" id="ARBA00022487"/>
    </source>
</evidence>
<dbReference type="EMBL" id="CP101987">
    <property type="protein sequence ID" value="UUI71693.1"/>
    <property type="molecule type" value="Genomic_DNA"/>
</dbReference>
<reference evidence="10 11" key="1">
    <citation type="submission" date="2022-07" db="EMBL/GenBank/DDBJ databases">
        <title>Novel species in genus cellulomonas.</title>
        <authorList>
            <person name="Ye L."/>
        </authorList>
    </citation>
    <scope>NUCLEOTIDE SEQUENCE [LARGE SCALE GENOMIC DNA]</scope>
    <source>
        <strain evidence="11">zg-B89</strain>
    </source>
</reference>
<accession>A0ABY5KTN1</accession>
<gene>
    <name evidence="10" type="ORF">NP048_18195</name>
</gene>
<feature type="region of interest" description="Disordered" evidence="7">
    <location>
        <begin position="417"/>
        <end position="468"/>
    </location>
</feature>
<keyword evidence="11" id="KW-1185">Reference proteome</keyword>
<keyword evidence="2 8" id="KW-0732">Signal</keyword>
<keyword evidence="1" id="KW-0719">Serine esterase</keyword>
<keyword evidence="5" id="KW-0326">Glycosidase</keyword>
<evidence type="ECO:0000259" key="9">
    <source>
        <dbReference type="PROSITE" id="PS51173"/>
    </source>
</evidence>
<feature type="chain" id="PRO_5047312195" evidence="8">
    <location>
        <begin position="29"/>
        <end position="562"/>
    </location>
</feature>
<dbReference type="Gene3D" id="3.40.50.1820">
    <property type="entry name" value="alpha/beta hydrolase"/>
    <property type="match status" value="1"/>
</dbReference>
<dbReference type="PANTHER" id="PTHR12084:SF0">
    <property type="entry name" value="NUCLEAR PORE GLYCOPROTEIN P62"/>
    <property type="match status" value="1"/>
</dbReference>
<dbReference type="RefSeq" id="WP_227576728.1">
    <property type="nucleotide sequence ID" value="NZ_CP101987.1"/>
</dbReference>
<feature type="signal peptide" evidence="8">
    <location>
        <begin position="1"/>
        <end position="28"/>
    </location>
</feature>
<name>A0ABY5KTN1_9CELL</name>
<organism evidence="10 11">
    <name type="scientific">Cellulomonas xiejunii</name>
    <dbReference type="NCBI Taxonomy" id="2968083"/>
    <lineage>
        <taxon>Bacteria</taxon>
        <taxon>Bacillati</taxon>
        <taxon>Actinomycetota</taxon>
        <taxon>Actinomycetes</taxon>
        <taxon>Micrococcales</taxon>
        <taxon>Cellulomonadaceae</taxon>
        <taxon>Cellulomonas</taxon>
    </lineage>
</organism>
<dbReference type="InterPro" id="IPR054579">
    <property type="entry name" value="GCE-like_dom"/>
</dbReference>
<dbReference type="SUPFAM" id="SSF53474">
    <property type="entry name" value="alpha/beta-Hydrolases"/>
    <property type="match status" value="1"/>
</dbReference>
<dbReference type="PROSITE" id="PS51173">
    <property type="entry name" value="CBM2"/>
    <property type="match status" value="1"/>
</dbReference>
<keyword evidence="4" id="KW-0136">Cellulose degradation</keyword>
<dbReference type="InterPro" id="IPR001919">
    <property type="entry name" value="CBD2"/>
</dbReference>
<evidence type="ECO:0000256" key="2">
    <source>
        <dbReference type="ARBA" id="ARBA00022729"/>
    </source>
</evidence>
<evidence type="ECO:0000256" key="5">
    <source>
        <dbReference type="ARBA" id="ARBA00023295"/>
    </source>
</evidence>
<feature type="compositionally biased region" description="Pro residues" evidence="7">
    <location>
        <begin position="455"/>
        <end position="465"/>
    </location>
</feature>
<sequence>MRTTGRSKSRPALVVLTTLALAAAVVVADVPNAPPAHAAPFVEAVENVGADCTFPSLPAAASNSRLPDPFRRADGTRITTKADWRCQREQTKRLMEQYVYGQKPAKPASVSGSVTSSRITVNVSQNGRSTSFSANVSLPSGTGPFPAVVVYGGFGADTATIRSSGAAVISFDPYAVGKEGTGRANKQGAFYDIYGSNSQTGLLMAWAWGVSRIIDVIETSGGSILKADATGVTGCSRFGKGAIVAGAFDQRIALTMPIESGTAGVPIFRGIAGEGAQSLSSAYGEQPWFGDAFGSYTGNPNNLPVDTHQLVGLVAPRGLFIMDNPHIANLGPRSASVAALGGAEIYKALGAGGNITYWSDVADGSHCANRSEWRTPLQQNIQKFLLGSGSSQGQMRISSRAAGSLSQWADWTTPVLTDGPTPTPTATATATPTVTPTPTPTVTPTATPTATPTVTPTPTPTPTPTSAPGGCTATVSLNSWNGGFVATIKVTAGSSALNGWTTTVTLPGGAAVTNAWSSVNSGTNGTVRFANAPWNGSVGAGQSTEFGFQGTGNGQGLTATCA</sequence>
<proteinExistence type="predicted"/>
<evidence type="ECO:0000256" key="3">
    <source>
        <dbReference type="ARBA" id="ARBA00022801"/>
    </source>
</evidence>
<evidence type="ECO:0000256" key="4">
    <source>
        <dbReference type="ARBA" id="ARBA00023001"/>
    </source>
</evidence>
<dbReference type="InterPro" id="IPR026010">
    <property type="entry name" value="NSP1/NUP62"/>
</dbReference>
<dbReference type="Pfam" id="PF22244">
    <property type="entry name" value="GCE_fung"/>
    <property type="match status" value="1"/>
</dbReference>
<dbReference type="Gene3D" id="2.60.40.290">
    <property type="match status" value="1"/>
</dbReference>
<dbReference type="Pfam" id="PF00553">
    <property type="entry name" value="CBM_2"/>
    <property type="match status" value="1"/>
</dbReference>
<keyword evidence="3" id="KW-0378">Hydrolase</keyword>
<evidence type="ECO:0000313" key="11">
    <source>
        <dbReference type="Proteomes" id="UP001316384"/>
    </source>
</evidence>
<evidence type="ECO:0000256" key="6">
    <source>
        <dbReference type="ARBA" id="ARBA00023326"/>
    </source>
</evidence>
<keyword evidence="6" id="KW-0119">Carbohydrate metabolism</keyword>
<evidence type="ECO:0000313" key="10">
    <source>
        <dbReference type="EMBL" id="UUI71693.1"/>
    </source>
</evidence>
<feature type="compositionally biased region" description="Low complexity" evidence="7">
    <location>
        <begin position="424"/>
        <end position="434"/>
    </location>
</feature>
<dbReference type="Proteomes" id="UP001316384">
    <property type="component" value="Chromosome"/>
</dbReference>
<dbReference type="InterPro" id="IPR029058">
    <property type="entry name" value="AB_hydrolase_fold"/>
</dbReference>
<evidence type="ECO:0000256" key="8">
    <source>
        <dbReference type="SAM" id="SignalP"/>
    </source>
</evidence>
<dbReference type="InterPro" id="IPR012291">
    <property type="entry name" value="CBM2_carb-bd_dom_sf"/>
</dbReference>
<evidence type="ECO:0000256" key="7">
    <source>
        <dbReference type="SAM" id="MobiDB-lite"/>
    </source>
</evidence>
<dbReference type="PROSITE" id="PS00561">
    <property type="entry name" value="CBM2_A"/>
    <property type="match status" value="1"/>
</dbReference>
<feature type="compositionally biased region" description="Low complexity" evidence="7">
    <location>
        <begin position="442"/>
        <end position="454"/>
    </location>
</feature>
<dbReference type="SUPFAM" id="SSF49384">
    <property type="entry name" value="Carbohydrate-binding domain"/>
    <property type="match status" value="1"/>
</dbReference>
<dbReference type="SMART" id="SM00637">
    <property type="entry name" value="CBD_II"/>
    <property type="match status" value="1"/>
</dbReference>
<dbReference type="PANTHER" id="PTHR12084">
    <property type="entry name" value="NUCLEAR PORE GLYCOPROTEIN P62-RELATED"/>
    <property type="match status" value="1"/>
</dbReference>
<feature type="domain" description="CBM2" evidence="9">
    <location>
        <begin position="464"/>
        <end position="562"/>
    </location>
</feature>